<dbReference type="Gene3D" id="2.60.120.10">
    <property type="entry name" value="Jelly Rolls"/>
    <property type="match status" value="1"/>
</dbReference>
<dbReference type="EMBL" id="JBHUDC010000008">
    <property type="protein sequence ID" value="MFD1515184.1"/>
    <property type="molecule type" value="Genomic_DNA"/>
</dbReference>
<comment type="caution">
    <text evidence="2">The sequence shown here is derived from an EMBL/GenBank/DDBJ whole genome shotgun (WGS) entry which is preliminary data.</text>
</comment>
<reference evidence="2 3" key="1">
    <citation type="journal article" date="2019" name="Int. J. Syst. Evol. Microbiol.">
        <title>The Global Catalogue of Microorganisms (GCM) 10K type strain sequencing project: providing services to taxonomists for standard genome sequencing and annotation.</title>
        <authorList>
            <consortium name="The Broad Institute Genomics Platform"/>
            <consortium name="The Broad Institute Genome Sequencing Center for Infectious Disease"/>
            <person name="Wu L."/>
            <person name="Ma J."/>
        </authorList>
    </citation>
    <scope>NUCLEOTIDE SEQUENCE [LARGE SCALE GENOMIC DNA]</scope>
    <source>
        <strain evidence="2 3">CGMCC 1.12563</strain>
    </source>
</reference>
<gene>
    <name evidence="2" type="ORF">ACFSBT_18035</name>
</gene>
<evidence type="ECO:0000259" key="1">
    <source>
        <dbReference type="Pfam" id="PF07883"/>
    </source>
</evidence>
<proteinExistence type="predicted"/>
<keyword evidence="3" id="KW-1185">Reference proteome</keyword>
<dbReference type="InterPro" id="IPR053146">
    <property type="entry name" value="QDO-like"/>
</dbReference>
<dbReference type="PANTHER" id="PTHR36440">
    <property type="entry name" value="PUTATIVE (AFU_ORTHOLOGUE AFUA_8G07350)-RELATED"/>
    <property type="match status" value="1"/>
</dbReference>
<dbReference type="SUPFAM" id="SSF51182">
    <property type="entry name" value="RmlC-like cupins"/>
    <property type="match status" value="1"/>
</dbReference>
<evidence type="ECO:0000313" key="2">
    <source>
        <dbReference type="EMBL" id="MFD1515184.1"/>
    </source>
</evidence>
<dbReference type="InterPro" id="IPR011051">
    <property type="entry name" value="RmlC_Cupin_sf"/>
</dbReference>
<evidence type="ECO:0000313" key="3">
    <source>
        <dbReference type="Proteomes" id="UP001597187"/>
    </source>
</evidence>
<dbReference type="AlphaFoldDB" id="A0ABD6B064"/>
<protein>
    <submittedName>
        <fullName evidence="2">Cupin domain-containing protein</fullName>
    </submittedName>
</protein>
<dbReference type="InterPro" id="IPR013096">
    <property type="entry name" value="Cupin_2"/>
</dbReference>
<feature type="domain" description="Cupin type-2" evidence="1">
    <location>
        <begin position="47"/>
        <end position="112"/>
    </location>
</feature>
<name>A0ABD6B064_9EURY</name>
<organism evidence="2 3">
    <name type="scientific">Halomarina rubra</name>
    <dbReference type="NCBI Taxonomy" id="2071873"/>
    <lineage>
        <taxon>Archaea</taxon>
        <taxon>Methanobacteriati</taxon>
        <taxon>Methanobacteriota</taxon>
        <taxon>Stenosarchaea group</taxon>
        <taxon>Halobacteria</taxon>
        <taxon>Halobacteriales</taxon>
        <taxon>Natronomonadaceae</taxon>
        <taxon>Halomarina</taxon>
    </lineage>
</organism>
<accession>A0ABD6B064</accession>
<sequence length="171" mass="18867">MAQTTAPPTPWHLDAREGDAYWSLGSLTVMKATAENTDGAFSVIEELVPAGASPPRHVHREDDELFYVLDGVVTFEVDDEQFTARAGSTVFAPHGRPHSYRVEEETRWLMVVQRPGLERLWAEVGRPADAWTTPDDDLLDEQMGAMMQRLDEFGIDIVGEPMTAGGDAPIG</sequence>
<dbReference type="Proteomes" id="UP001597187">
    <property type="component" value="Unassembled WGS sequence"/>
</dbReference>
<dbReference type="PANTHER" id="PTHR36440:SF1">
    <property type="entry name" value="PUTATIVE (AFU_ORTHOLOGUE AFUA_8G07350)-RELATED"/>
    <property type="match status" value="1"/>
</dbReference>
<dbReference type="RefSeq" id="WP_250875108.1">
    <property type="nucleotide sequence ID" value="NZ_JALXFV010000008.1"/>
</dbReference>
<dbReference type="InterPro" id="IPR014710">
    <property type="entry name" value="RmlC-like_jellyroll"/>
</dbReference>
<dbReference type="Pfam" id="PF07883">
    <property type="entry name" value="Cupin_2"/>
    <property type="match status" value="1"/>
</dbReference>